<name>A0A6A5XZD3_9PLEO</name>
<feature type="compositionally biased region" description="Low complexity" evidence="1">
    <location>
        <begin position="56"/>
        <end position="68"/>
    </location>
</feature>
<dbReference type="RefSeq" id="XP_033386329.1">
    <property type="nucleotide sequence ID" value="XM_033525830.1"/>
</dbReference>
<accession>A0A6A5XZD3</accession>
<feature type="compositionally biased region" description="Basic and acidic residues" evidence="1">
    <location>
        <begin position="1"/>
        <end position="11"/>
    </location>
</feature>
<evidence type="ECO:0000313" key="2">
    <source>
        <dbReference type="EMBL" id="KAF2017990.1"/>
    </source>
</evidence>
<organism evidence="2 3">
    <name type="scientific">Aaosphaeria arxii CBS 175.79</name>
    <dbReference type="NCBI Taxonomy" id="1450172"/>
    <lineage>
        <taxon>Eukaryota</taxon>
        <taxon>Fungi</taxon>
        <taxon>Dikarya</taxon>
        <taxon>Ascomycota</taxon>
        <taxon>Pezizomycotina</taxon>
        <taxon>Dothideomycetes</taxon>
        <taxon>Pleosporomycetidae</taxon>
        <taxon>Pleosporales</taxon>
        <taxon>Pleosporales incertae sedis</taxon>
        <taxon>Aaosphaeria</taxon>
    </lineage>
</organism>
<protein>
    <submittedName>
        <fullName evidence="2">Uncharacterized protein</fullName>
    </submittedName>
</protein>
<dbReference type="Proteomes" id="UP000799778">
    <property type="component" value="Unassembled WGS sequence"/>
</dbReference>
<evidence type="ECO:0000256" key="1">
    <source>
        <dbReference type="SAM" id="MobiDB-lite"/>
    </source>
</evidence>
<keyword evidence="3" id="KW-1185">Reference proteome</keyword>
<dbReference type="EMBL" id="ML978068">
    <property type="protein sequence ID" value="KAF2017990.1"/>
    <property type="molecule type" value="Genomic_DNA"/>
</dbReference>
<reference evidence="2" key="1">
    <citation type="journal article" date="2020" name="Stud. Mycol.">
        <title>101 Dothideomycetes genomes: a test case for predicting lifestyles and emergence of pathogens.</title>
        <authorList>
            <person name="Haridas S."/>
            <person name="Albert R."/>
            <person name="Binder M."/>
            <person name="Bloem J."/>
            <person name="Labutti K."/>
            <person name="Salamov A."/>
            <person name="Andreopoulos B."/>
            <person name="Baker S."/>
            <person name="Barry K."/>
            <person name="Bills G."/>
            <person name="Bluhm B."/>
            <person name="Cannon C."/>
            <person name="Castanera R."/>
            <person name="Culley D."/>
            <person name="Daum C."/>
            <person name="Ezra D."/>
            <person name="Gonzalez J."/>
            <person name="Henrissat B."/>
            <person name="Kuo A."/>
            <person name="Liang C."/>
            <person name="Lipzen A."/>
            <person name="Lutzoni F."/>
            <person name="Magnuson J."/>
            <person name="Mondo S."/>
            <person name="Nolan M."/>
            <person name="Ohm R."/>
            <person name="Pangilinan J."/>
            <person name="Park H.-J."/>
            <person name="Ramirez L."/>
            <person name="Alfaro M."/>
            <person name="Sun H."/>
            <person name="Tritt A."/>
            <person name="Yoshinaga Y."/>
            <person name="Zwiers L.-H."/>
            <person name="Turgeon B."/>
            <person name="Goodwin S."/>
            <person name="Spatafora J."/>
            <person name="Crous P."/>
            <person name="Grigoriev I."/>
        </authorList>
    </citation>
    <scope>NUCLEOTIDE SEQUENCE</scope>
    <source>
        <strain evidence="2">CBS 175.79</strain>
    </source>
</reference>
<evidence type="ECO:0000313" key="3">
    <source>
        <dbReference type="Proteomes" id="UP000799778"/>
    </source>
</evidence>
<proteinExistence type="predicted"/>
<gene>
    <name evidence="2" type="ORF">BU24DRAFT_407951</name>
</gene>
<sequence length="485" mass="54020">MDTNPDIKDEDQSQDTVMLDGTSSDHYSEPFSEPNPIKEELDEIFPESLLSRLNPTTEESSGSESQTQVKIESPLGQTESGSAGFDESALDQPAFDHHNLDSFLLYQPATGQSAINPSALGQSVLGQSTLEQSVLNTPVFDQSAHGQPALDHPVLDQSALNESAATTDEPTTNESTLDQYEFNQPAPEPWINWNKPILDPGIPILCNPTDNPSDFALPDKYMYCPLCRNDFDGWLFPLENVYACGFCEVSDVTSVNNGQAFSSASELRQHVLYNHESPEPTGTWTFNRVLNNYLLHSPHFRFQYQGYVRKIGKGLPGGLRVTRFNWPQTFNTLGALLALQNLAERLDRLYERPLRGIEQDMALRDDVMLRLYALATSQNTNNNTTLSPCVLLDVDQEPRDPENHPYRNFEYGPLLIQYHVNDPFFRLAGPEDSDGTTPCVLWPGSIVIGRMTIDFGLGDILGGKAAWKLQERSLLKEALGSGINF</sequence>
<dbReference type="GeneID" id="54283227"/>
<feature type="region of interest" description="Disordered" evidence="1">
    <location>
        <begin position="1"/>
        <end position="89"/>
    </location>
</feature>
<dbReference type="AlphaFoldDB" id="A0A6A5XZD3"/>